<gene>
    <name evidence="2" type="ORF">Phou_053220</name>
</gene>
<feature type="transmembrane region" description="Helical" evidence="1">
    <location>
        <begin position="26"/>
        <end position="44"/>
    </location>
</feature>
<protein>
    <submittedName>
        <fullName evidence="2">Uncharacterized protein</fullName>
    </submittedName>
</protein>
<keyword evidence="1" id="KW-0472">Membrane</keyword>
<organism evidence="2 3">
    <name type="scientific">Phytohabitans houttuyneae</name>
    <dbReference type="NCBI Taxonomy" id="1076126"/>
    <lineage>
        <taxon>Bacteria</taxon>
        <taxon>Bacillati</taxon>
        <taxon>Actinomycetota</taxon>
        <taxon>Actinomycetes</taxon>
        <taxon>Micromonosporales</taxon>
        <taxon>Micromonosporaceae</taxon>
    </lineage>
</organism>
<comment type="caution">
    <text evidence="2">The sequence shown here is derived from an EMBL/GenBank/DDBJ whole genome shotgun (WGS) entry which is preliminary data.</text>
</comment>
<keyword evidence="1" id="KW-1133">Transmembrane helix</keyword>
<dbReference type="EMBL" id="BLPF01000002">
    <property type="protein sequence ID" value="GFJ81142.1"/>
    <property type="molecule type" value="Genomic_DNA"/>
</dbReference>
<keyword evidence="3" id="KW-1185">Reference proteome</keyword>
<reference evidence="2 3" key="1">
    <citation type="submission" date="2020-03" db="EMBL/GenBank/DDBJ databases">
        <title>Whole genome shotgun sequence of Phytohabitans houttuyneae NBRC 108639.</title>
        <authorList>
            <person name="Komaki H."/>
            <person name="Tamura T."/>
        </authorList>
    </citation>
    <scope>NUCLEOTIDE SEQUENCE [LARGE SCALE GENOMIC DNA]</scope>
    <source>
        <strain evidence="2 3">NBRC 108639</strain>
    </source>
</reference>
<sequence>MIGTVGGVLLLASVDAIFNQLEVDAFFKQVIRGLIIIAAVAIYARRALRKAES</sequence>
<evidence type="ECO:0000256" key="1">
    <source>
        <dbReference type="SAM" id="Phobius"/>
    </source>
</evidence>
<keyword evidence="1" id="KW-0812">Transmembrane</keyword>
<accession>A0A6V8K7F9</accession>
<reference evidence="2 3" key="2">
    <citation type="submission" date="2020-03" db="EMBL/GenBank/DDBJ databases">
        <authorList>
            <person name="Ichikawa N."/>
            <person name="Kimura A."/>
            <person name="Kitahashi Y."/>
            <person name="Uohara A."/>
        </authorList>
    </citation>
    <scope>NUCLEOTIDE SEQUENCE [LARGE SCALE GENOMIC DNA]</scope>
    <source>
        <strain evidence="2 3">NBRC 108639</strain>
    </source>
</reference>
<dbReference type="AlphaFoldDB" id="A0A6V8K7F9"/>
<name>A0A6V8K7F9_9ACTN</name>
<evidence type="ECO:0000313" key="2">
    <source>
        <dbReference type="EMBL" id="GFJ81142.1"/>
    </source>
</evidence>
<evidence type="ECO:0000313" key="3">
    <source>
        <dbReference type="Proteomes" id="UP000482800"/>
    </source>
</evidence>
<dbReference type="Proteomes" id="UP000482800">
    <property type="component" value="Unassembled WGS sequence"/>
</dbReference>
<proteinExistence type="predicted"/>